<keyword evidence="5 7" id="KW-0067">ATP-binding</keyword>
<evidence type="ECO:0000256" key="6">
    <source>
        <dbReference type="PIRSR" id="PIRSR630616-1"/>
    </source>
</evidence>
<keyword evidence="1" id="KW-0723">Serine/threonine-protein kinase</keyword>
<dbReference type="PROSITE" id="PS50011">
    <property type="entry name" value="PROTEIN_KINASE_DOM"/>
    <property type="match status" value="1"/>
</dbReference>
<dbReference type="InterPro" id="IPR030616">
    <property type="entry name" value="Aur-like"/>
</dbReference>
<dbReference type="EMBL" id="PGGS01000015">
    <property type="protein sequence ID" value="PNH12120.1"/>
    <property type="molecule type" value="Genomic_DNA"/>
</dbReference>
<dbReference type="Proteomes" id="UP000236333">
    <property type="component" value="Unassembled WGS sequence"/>
</dbReference>
<reference evidence="11 12" key="1">
    <citation type="journal article" date="2017" name="Mol. Biol. Evol.">
        <title>The 4-celled Tetrabaena socialis nuclear genome reveals the essential components for genetic control of cell number at the origin of multicellularity in the volvocine lineage.</title>
        <authorList>
            <person name="Featherston J."/>
            <person name="Arakaki Y."/>
            <person name="Hanschen E.R."/>
            <person name="Ferris P.J."/>
            <person name="Michod R.E."/>
            <person name="Olson B.J.S.C."/>
            <person name="Nozaki H."/>
            <person name="Durand P.M."/>
        </authorList>
    </citation>
    <scope>NUCLEOTIDE SEQUENCE [LARGE SCALE GENOMIC DNA]</scope>
    <source>
        <strain evidence="11 12">NIES-571</strain>
    </source>
</reference>
<evidence type="ECO:0000313" key="12">
    <source>
        <dbReference type="Proteomes" id="UP000236333"/>
    </source>
</evidence>
<keyword evidence="4 11" id="KW-0418">Kinase</keyword>
<dbReference type="SUPFAM" id="SSF56112">
    <property type="entry name" value="Protein kinase-like (PK-like)"/>
    <property type="match status" value="1"/>
</dbReference>
<comment type="caution">
    <text evidence="11">The sequence shown here is derived from an EMBL/GenBank/DDBJ whole genome shotgun (WGS) entry which is preliminary data.</text>
</comment>
<keyword evidence="2" id="KW-0808">Transferase</keyword>
<feature type="active site" description="Proton acceptor" evidence="6">
    <location>
        <position position="172"/>
    </location>
</feature>
<dbReference type="Gene3D" id="3.30.200.20">
    <property type="entry name" value="Phosphorylase Kinase, domain 1"/>
    <property type="match status" value="1"/>
</dbReference>
<name>A0A2J8AHX7_9CHLO</name>
<evidence type="ECO:0000256" key="3">
    <source>
        <dbReference type="ARBA" id="ARBA00022741"/>
    </source>
</evidence>
<dbReference type="InterPro" id="IPR000719">
    <property type="entry name" value="Prot_kinase_dom"/>
</dbReference>
<keyword evidence="3 7" id="KW-0547">Nucleotide-binding</keyword>
<evidence type="ECO:0000256" key="4">
    <source>
        <dbReference type="ARBA" id="ARBA00022777"/>
    </source>
</evidence>
<feature type="binding site" evidence="7">
    <location>
        <begin position="176"/>
        <end position="177"/>
    </location>
    <ligand>
        <name>ATP</name>
        <dbReference type="ChEBI" id="CHEBI:30616"/>
    </ligand>
</feature>
<protein>
    <submittedName>
        <fullName evidence="11">Serine/threonine-protein kinase 36</fullName>
    </submittedName>
</protein>
<evidence type="ECO:0000256" key="8">
    <source>
        <dbReference type="PIRSR" id="PIRSR630616-3"/>
    </source>
</evidence>
<dbReference type="SMART" id="SM00220">
    <property type="entry name" value="S_TKc"/>
    <property type="match status" value="1"/>
</dbReference>
<evidence type="ECO:0000313" key="11">
    <source>
        <dbReference type="EMBL" id="PNH12120.1"/>
    </source>
</evidence>
<sequence length="562" mass="57352">MPSLAQPTSAACATFGRSLSDSDSSRSLGGKYHFCKRVELYRGSVSTVYKCQLLGRAGSAEGAGSVVVKTYHKAKMAEKHLHKLEREIAAMRALSRGSGGGGGGAGVVQLLDTFEDANAVYLVMECCEGGDLFKRLMLHGGKLPEQWVCAAVISPLLQVLESMHRATTMHRDIKPENIFLTAAGAAKLGDFGLAIDWSRELPFSRSGTLDYMAPEVLVNPATHTQESAAVTLPLLQSKNIRPYTSAVDLWAVGCLAYELVVGRPPFEVEDEKQTASLIIYSHHIRCDPALGSPAWADFVRQALTKDPALRPSAAALLSHPWVRAAGAGRPAAGAPRAVAAAGAACKVSAGPAASSVAPSARSSVAASGGPGVTAGGTAAASSAAKPLAAAPAPAAAAALHNLAPRDWSAVAAVSLSPSHVPSPSSSSSGSAFDSPQRPTAAAAPLAPAAAGSGSGGGAKGLTLDSYGLPPPTPGAAKMPVGEWCSPPRPAGVLQRVKYHLRSGAPAAEAVAYATPAASAVPAPQQQQWGQWEVAGLIVRGVSCGGSLAPTVELDLDRDEAGL</sequence>
<gene>
    <name evidence="11" type="ORF">TSOC_001033</name>
</gene>
<proteinExistence type="predicted"/>
<evidence type="ECO:0000256" key="1">
    <source>
        <dbReference type="ARBA" id="ARBA00022527"/>
    </source>
</evidence>
<evidence type="ECO:0000256" key="5">
    <source>
        <dbReference type="ARBA" id="ARBA00022840"/>
    </source>
</evidence>
<evidence type="ECO:0000256" key="9">
    <source>
        <dbReference type="SAM" id="MobiDB-lite"/>
    </source>
</evidence>
<evidence type="ECO:0000259" key="10">
    <source>
        <dbReference type="PROSITE" id="PS50011"/>
    </source>
</evidence>
<feature type="binding site" evidence="7">
    <location>
        <position position="190"/>
    </location>
    <ligand>
        <name>ATP</name>
        <dbReference type="ChEBI" id="CHEBI:30616"/>
    </ligand>
</feature>
<feature type="domain" description="Protein kinase" evidence="10">
    <location>
        <begin position="34"/>
        <end position="322"/>
    </location>
</feature>
<dbReference type="GO" id="GO:0004674">
    <property type="term" value="F:protein serine/threonine kinase activity"/>
    <property type="evidence" value="ECO:0007669"/>
    <property type="project" value="UniProtKB-KW"/>
</dbReference>
<feature type="region of interest" description="Disordered" evidence="9">
    <location>
        <begin position="416"/>
        <end position="456"/>
    </location>
</feature>
<organism evidence="11 12">
    <name type="scientific">Tetrabaena socialis</name>
    <dbReference type="NCBI Taxonomy" id="47790"/>
    <lineage>
        <taxon>Eukaryota</taxon>
        <taxon>Viridiplantae</taxon>
        <taxon>Chlorophyta</taxon>
        <taxon>core chlorophytes</taxon>
        <taxon>Chlorophyceae</taxon>
        <taxon>CS clade</taxon>
        <taxon>Chlamydomonadales</taxon>
        <taxon>Tetrabaenaceae</taxon>
        <taxon>Tetrabaena</taxon>
    </lineage>
</organism>
<evidence type="ECO:0000256" key="7">
    <source>
        <dbReference type="PIRSR" id="PIRSR630616-2"/>
    </source>
</evidence>
<evidence type="ECO:0000256" key="2">
    <source>
        <dbReference type="ARBA" id="ARBA00022679"/>
    </source>
</evidence>
<dbReference type="InterPro" id="IPR011009">
    <property type="entry name" value="Kinase-like_dom_sf"/>
</dbReference>
<feature type="binding site" evidence="7">
    <location>
        <position position="69"/>
    </location>
    <ligand>
        <name>ATP</name>
        <dbReference type="ChEBI" id="CHEBI:30616"/>
    </ligand>
</feature>
<dbReference type="AlphaFoldDB" id="A0A2J8AHX7"/>
<dbReference type="Gene3D" id="1.10.510.10">
    <property type="entry name" value="Transferase(Phosphotransferase) domain 1"/>
    <property type="match status" value="1"/>
</dbReference>
<accession>A0A2J8AHX7</accession>
<feature type="cross-link" description="Glycyl lysine isopeptide (Lys-Gly) (interchain with G-Cter in SUMO2)" evidence="8">
    <location>
        <position position="174"/>
    </location>
</feature>
<dbReference type="Pfam" id="PF00069">
    <property type="entry name" value="Pkinase"/>
    <property type="match status" value="1"/>
</dbReference>
<feature type="compositionally biased region" description="Low complexity" evidence="9">
    <location>
        <begin position="416"/>
        <end position="451"/>
    </location>
</feature>
<dbReference type="OrthoDB" id="40902at2759"/>
<dbReference type="PANTHER" id="PTHR24350">
    <property type="entry name" value="SERINE/THREONINE-PROTEIN KINASE IAL-RELATED"/>
    <property type="match status" value="1"/>
</dbReference>
<keyword evidence="12" id="KW-1185">Reference proteome</keyword>
<dbReference type="GO" id="GO:0005524">
    <property type="term" value="F:ATP binding"/>
    <property type="evidence" value="ECO:0007669"/>
    <property type="project" value="UniProtKB-KW"/>
</dbReference>